<dbReference type="AlphaFoldDB" id="A0A5B8CBP2"/>
<reference evidence="1 2" key="1">
    <citation type="submission" date="2019-06" db="EMBL/GenBank/DDBJ databases">
        <title>Genome organization and adaptive potential of archetypical organophosphate degarding Sphingobium fuliginis ATCC 27551.</title>
        <authorList>
            <person name="Sarwar A."/>
            <person name="Parthasarathy S."/>
            <person name="Singh C."/>
            <person name="Siddavattam D."/>
        </authorList>
    </citation>
    <scope>NUCLEOTIDE SEQUENCE [LARGE SCALE GENOMIC DNA]</scope>
    <source>
        <strain evidence="1 2">ATCC 27551</strain>
    </source>
</reference>
<protein>
    <submittedName>
        <fullName evidence="1">Uncharacterized protein</fullName>
    </submittedName>
</protein>
<dbReference type="EMBL" id="CP041016">
    <property type="protein sequence ID" value="QDC36874.1"/>
    <property type="molecule type" value="Genomic_DNA"/>
</dbReference>
<evidence type="ECO:0000313" key="1">
    <source>
        <dbReference type="EMBL" id="QDC36874.1"/>
    </source>
</evidence>
<organism evidence="1 2">
    <name type="scientific">Sphingobium fuliginis ATCC 27551</name>
    <dbReference type="NCBI Taxonomy" id="1208342"/>
    <lineage>
        <taxon>Bacteria</taxon>
        <taxon>Pseudomonadati</taxon>
        <taxon>Pseudomonadota</taxon>
        <taxon>Alphaproteobacteria</taxon>
        <taxon>Sphingomonadales</taxon>
        <taxon>Sphingomonadaceae</taxon>
        <taxon>Sphingobium</taxon>
    </lineage>
</organism>
<dbReference type="KEGG" id="sufl:FIL70_06185"/>
<dbReference type="RefSeq" id="WP_140041859.1">
    <property type="nucleotide sequence ID" value="NZ_CP041016.1"/>
</dbReference>
<accession>A0A5B8CBP2</accession>
<dbReference type="Proteomes" id="UP000311469">
    <property type="component" value="Chromosome cSF1"/>
</dbReference>
<sequence>MIEFLAPQHDDPALPNAHMLRAARLTLKYMLDVGPIGLTPNKALKRTFVTWAAEAFEWPYYTAEDLYAVNKILNEPDFPPLMLLHDLLISAKLARHRKGFLHITAAGKDLLGHPGNLWIALAHHLLFVLDHSRYTLYGDQLDDDWLLFLGVLNVEAHLGVTDDQFVKAVFDADSDNHRVHAVAYSHILRPLCWLGLLDETRYGEPYPIHKLFTKTRLWSTVIRADTDQFLIPTSRH</sequence>
<evidence type="ECO:0000313" key="2">
    <source>
        <dbReference type="Proteomes" id="UP000311469"/>
    </source>
</evidence>
<name>A0A5B8CBP2_SPHSA</name>
<proteinExistence type="predicted"/>
<gene>
    <name evidence="1" type="ORF">FIL70_06185</name>
</gene>